<gene>
    <name evidence="8" type="ORF">OMED0930_LOCUS4662</name>
</gene>
<feature type="transmembrane region" description="Helical" evidence="6">
    <location>
        <begin position="298"/>
        <end position="319"/>
    </location>
</feature>
<evidence type="ECO:0000256" key="5">
    <source>
        <dbReference type="ARBA" id="ARBA00023136"/>
    </source>
</evidence>
<reference evidence="8" key="1">
    <citation type="submission" date="2021-01" db="EMBL/GenBank/DDBJ databases">
        <authorList>
            <person name="Corre E."/>
            <person name="Pelletier E."/>
            <person name="Niang G."/>
            <person name="Scheremetjew M."/>
            <person name="Finn R."/>
            <person name="Kale V."/>
            <person name="Holt S."/>
            <person name="Cochrane G."/>
            <person name="Meng A."/>
            <person name="Brown T."/>
            <person name="Cohen L."/>
        </authorList>
    </citation>
    <scope>NUCLEOTIDE SEQUENCE</scope>
    <source>
        <strain evidence="8">Clade-D-RCC1621</strain>
    </source>
</reference>
<dbReference type="PANTHER" id="PTHR30224:SF4">
    <property type="entry name" value="ELECTRON TRANSPORT PROTEIN YCCM-RELATED"/>
    <property type="match status" value="1"/>
</dbReference>
<dbReference type="InterPro" id="IPR027417">
    <property type="entry name" value="P-loop_NTPase"/>
</dbReference>
<dbReference type="AlphaFoldDB" id="A0A7S0Z818"/>
<name>A0A7S0Z818_9CHLO</name>
<feature type="transmembrane region" description="Helical" evidence="6">
    <location>
        <begin position="325"/>
        <end position="345"/>
    </location>
</feature>
<keyword evidence="5 6" id="KW-0472">Membrane</keyword>
<protein>
    <recommendedName>
        <fullName evidence="7">Sigma-54 factor interaction domain-containing protein</fullName>
    </recommendedName>
</protein>
<dbReference type="Pfam" id="PF25601">
    <property type="entry name" value="AAA_lid_14"/>
    <property type="match status" value="1"/>
</dbReference>
<evidence type="ECO:0000259" key="7">
    <source>
        <dbReference type="PROSITE" id="PS50045"/>
    </source>
</evidence>
<accession>A0A7S0Z818</accession>
<evidence type="ECO:0000256" key="6">
    <source>
        <dbReference type="SAM" id="Phobius"/>
    </source>
</evidence>
<keyword evidence="3" id="KW-0547">Nucleotide-binding</keyword>
<comment type="subcellular location">
    <subcellularLocation>
        <location evidence="1">Cell membrane</location>
    </subcellularLocation>
</comment>
<dbReference type="InterPro" id="IPR052378">
    <property type="entry name" value="NosR_regulator"/>
</dbReference>
<organism evidence="8">
    <name type="scientific">Ostreococcus mediterraneus</name>
    <dbReference type="NCBI Taxonomy" id="1486918"/>
    <lineage>
        <taxon>Eukaryota</taxon>
        <taxon>Viridiplantae</taxon>
        <taxon>Chlorophyta</taxon>
        <taxon>Mamiellophyceae</taxon>
        <taxon>Mamiellales</taxon>
        <taxon>Bathycoccaceae</taxon>
        <taxon>Ostreococcus</taxon>
    </lineage>
</organism>
<proteinExistence type="predicted"/>
<keyword evidence="2" id="KW-1003">Cell membrane</keyword>
<dbReference type="Pfam" id="PF00158">
    <property type="entry name" value="Sigma54_activat"/>
    <property type="match status" value="1"/>
</dbReference>
<dbReference type="GO" id="GO:0006355">
    <property type="term" value="P:regulation of DNA-templated transcription"/>
    <property type="evidence" value="ECO:0007669"/>
    <property type="project" value="InterPro"/>
</dbReference>
<keyword evidence="6" id="KW-0812">Transmembrane</keyword>
<evidence type="ECO:0000256" key="3">
    <source>
        <dbReference type="ARBA" id="ARBA00022741"/>
    </source>
</evidence>
<dbReference type="InterPro" id="IPR058031">
    <property type="entry name" value="AAA_lid_NorR"/>
</dbReference>
<dbReference type="SUPFAM" id="SSF52540">
    <property type="entry name" value="P-loop containing nucleoside triphosphate hydrolases"/>
    <property type="match status" value="1"/>
</dbReference>
<dbReference type="PANTHER" id="PTHR30224">
    <property type="entry name" value="ELECTRON TRANSPORT PROTEIN"/>
    <property type="match status" value="1"/>
</dbReference>
<dbReference type="InterPro" id="IPR002078">
    <property type="entry name" value="Sigma_54_int"/>
</dbReference>
<evidence type="ECO:0000256" key="2">
    <source>
        <dbReference type="ARBA" id="ARBA00022475"/>
    </source>
</evidence>
<evidence type="ECO:0000313" key="8">
    <source>
        <dbReference type="EMBL" id="CAD8813549.1"/>
    </source>
</evidence>
<dbReference type="PROSITE" id="PS50045">
    <property type="entry name" value="SIGMA54_INTERACT_4"/>
    <property type="match status" value="1"/>
</dbReference>
<dbReference type="Gene3D" id="3.40.50.300">
    <property type="entry name" value="P-loop containing nucleotide triphosphate hydrolases"/>
    <property type="match status" value="1"/>
</dbReference>
<sequence length="365" mass="41266">MRGECGRSRYAKSLREARRQAARDVLQRHVLIVGEPGTMKTDAMKLVHFGSSRRRDSMRMLDCGRMLKLREIGAGGTAKAALEALIDAETRVMDDIQEAFESHEHGGSLLLRDVDLLPESAQQVLNDALRGESLRPVSERIRVVMTSSCAVPLVANDFDDISLTTVRIPPLRVRRADIEDEAHFFLRQMAVEQDNPRKFVFSGDGVRALQAHDWPGNEEELEVVLRRAVVQMNAHQSRERTLVESKDSPLVISREVLWPGSKLAYGGHRSGTGYRLNLFSVLPWMQSLMRSSLWNGQLQSNFVVPVFVLLNLGLIYGPQSRDANVFLNVFWCWWWPGILITYPLVGRMWCAVCPFMSVGRLHNAS</sequence>
<evidence type="ECO:0000256" key="1">
    <source>
        <dbReference type="ARBA" id="ARBA00004236"/>
    </source>
</evidence>
<dbReference type="GO" id="GO:0005524">
    <property type="term" value="F:ATP binding"/>
    <property type="evidence" value="ECO:0007669"/>
    <property type="project" value="InterPro"/>
</dbReference>
<keyword evidence="4" id="KW-0067">ATP-binding</keyword>
<evidence type="ECO:0000256" key="4">
    <source>
        <dbReference type="ARBA" id="ARBA00022840"/>
    </source>
</evidence>
<dbReference type="Gene3D" id="1.10.8.60">
    <property type="match status" value="1"/>
</dbReference>
<keyword evidence="6" id="KW-1133">Transmembrane helix</keyword>
<dbReference type="EMBL" id="HBFO01006677">
    <property type="protein sequence ID" value="CAD8813549.1"/>
    <property type="molecule type" value="Transcribed_RNA"/>
</dbReference>
<feature type="domain" description="Sigma-54 factor interaction" evidence="7">
    <location>
        <begin position="4"/>
        <end position="230"/>
    </location>
</feature>
<dbReference type="GO" id="GO:0005886">
    <property type="term" value="C:plasma membrane"/>
    <property type="evidence" value="ECO:0007669"/>
    <property type="project" value="UniProtKB-SubCell"/>
</dbReference>
<dbReference type="CDD" id="cd00009">
    <property type="entry name" value="AAA"/>
    <property type="match status" value="1"/>
</dbReference>